<gene>
    <name evidence="9" type="ORF">MYCIT1_LOCUS33045</name>
</gene>
<evidence type="ECO:0000256" key="3">
    <source>
        <dbReference type="ARBA" id="ARBA00023242"/>
    </source>
</evidence>
<evidence type="ECO:0000259" key="8">
    <source>
        <dbReference type="Pfam" id="PF17745"/>
    </source>
</evidence>
<dbReference type="EMBL" id="CAVNYO010000444">
    <property type="protein sequence ID" value="CAK5281794.1"/>
    <property type="molecule type" value="Genomic_DNA"/>
</dbReference>
<dbReference type="InterPro" id="IPR019024">
    <property type="entry name" value="RNase_H2_suB_wHTH"/>
</dbReference>
<sequence>MPSHSWHLLYASLDAGLPCLFLPSSTSAEGTNQTILELQAVSPPNERSWFIGQDVVADGKLLLLTPIDPAFLLIPILRAVYPPTAKGDKGLFRPMDEIFDDAADNLAETTQVSADKDTHISKDDVQALTSLPCCHSAMKRVCDFQDATEDLAVYRFSTEKLVSYLRCKVDRLATAEMTEVSRTIIRSLAKDGLMETGREELLRVGRIKAACDLISQYTPPDILELLKASYDFAALDSYFKTMEDENIALLANDKPVKAKKTAAAPTDKKRKTGASTGVEKLKKAKTTGMPKLSNFFTKKAAS</sequence>
<dbReference type="PANTHER" id="PTHR13383">
    <property type="entry name" value="RIBONUCLEASE H2 SUBUNIT B"/>
    <property type="match status" value="1"/>
</dbReference>
<dbReference type="Gene3D" id="2.20.25.530">
    <property type="match status" value="1"/>
</dbReference>
<evidence type="ECO:0000313" key="9">
    <source>
        <dbReference type="EMBL" id="CAK5281794.1"/>
    </source>
</evidence>
<evidence type="ECO:0000256" key="4">
    <source>
        <dbReference type="ARBA" id="ARBA00024778"/>
    </source>
</evidence>
<dbReference type="GO" id="GO:0006401">
    <property type="term" value="P:RNA catabolic process"/>
    <property type="evidence" value="ECO:0007669"/>
    <property type="project" value="TreeGrafter"/>
</dbReference>
<dbReference type="GO" id="GO:0005654">
    <property type="term" value="C:nucleoplasm"/>
    <property type="evidence" value="ECO:0007669"/>
    <property type="project" value="TreeGrafter"/>
</dbReference>
<evidence type="ECO:0000313" key="10">
    <source>
        <dbReference type="Proteomes" id="UP001295794"/>
    </source>
</evidence>
<dbReference type="CDD" id="cd09270">
    <property type="entry name" value="RNase_H2-B"/>
    <property type="match status" value="1"/>
</dbReference>
<dbReference type="InterPro" id="IPR041195">
    <property type="entry name" value="Rnh202_N"/>
</dbReference>
<keyword evidence="3" id="KW-0539">Nucleus</keyword>
<protein>
    <recommendedName>
        <fullName evidence="2">Ribonuclease H2 subunit B</fullName>
    </recommendedName>
    <alternativeName>
        <fullName evidence="5">Ribonuclease HI subunit B</fullName>
    </alternativeName>
</protein>
<dbReference type="Pfam" id="PF09468">
    <property type="entry name" value="RNase_H2-Ydr279"/>
    <property type="match status" value="1"/>
</dbReference>
<reference evidence="9" key="1">
    <citation type="submission" date="2023-11" db="EMBL/GenBank/DDBJ databases">
        <authorList>
            <person name="De Vega J J."/>
            <person name="De Vega J J."/>
        </authorList>
    </citation>
    <scope>NUCLEOTIDE SEQUENCE</scope>
</reference>
<dbReference type="InterPro" id="IPR040456">
    <property type="entry name" value="RNase_H2_suB"/>
</dbReference>
<evidence type="ECO:0000259" key="7">
    <source>
        <dbReference type="Pfam" id="PF09468"/>
    </source>
</evidence>
<feature type="region of interest" description="Disordered" evidence="6">
    <location>
        <begin position="257"/>
        <end position="276"/>
    </location>
</feature>
<dbReference type="Pfam" id="PF17745">
    <property type="entry name" value="Ydr279_N"/>
    <property type="match status" value="1"/>
</dbReference>
<evidence type="ECO:0000256" key="5">
    <source>
        <dbReference type="ARBA" id="ARBA00033464"/>
    </source>
</evidence>
<accession>A0AAD2HVC7</accession>
<comment type="subcellular location">
    <subcellularLocation>
        <location evidence="1">Nucleus</location>
    </subcellularLocation>
</comment>
<feature type="domain" description="Rnh202 triple barrel" evidence="8">
    <location>
        <begin position="31"/>
        <end position="68"/>
    </location>
</feature>
<dbReference type="Gene3D" id="1.10.20.120">
    <property type="match status" value="1"/>
</dbReference>
<feature type="domain" description="Ribonuclease H2 subunit B wHTH" evidence="7">
    <location>
        <begin position="71"/>
        <end position="227"/>
    </location>
</feature>
<dbReference type="Proteomes" id="UP001295794">
    <property type="component" value="Unassembled WGS sequence"/>
</dbReference>
<name>A0AAD2HVC7_9AGAR</name>
<comment type="caution">
    <text evidence="9">The sequence shown here is derived from an EMBL/GenBank/DDBJ whole genome shotgun (WGS) entry which is preliminary data.</text>
</comment>
<keyword evidence="10" id="KW-1185">Reference proteome</keyword>
<dbReference type="PANTHER" id="PTHR13383:SF11">
    <property type="entry name" value="RIBONUCLEASE H2 SUBUNIT B"/>
    <property type="match status" value="1"/>
</dbReference>
<dbReference type="GO" id="GO:0032299">
    <property type="term" value="C:ribonuclease H2 complex"/>
    <property type="evidence" value="ECO:0007669"/>
    <property type="project" value="InterPro"/>
</dbReference>
<comment type="function">
    <text evidence="4">Non catalytic subunit of RNase H2, an endonuclease that specifically degrades the RNA of RNA:DNA hybrids. Participates in DNA replication, possibly by mediating the removal of lagging-strand Okazaki fragment RNA primers during DNA replication. Mediates the excision of single ribonucleotides from DNA:RNA duplexes.</text>
</comment>
<proteinExistence type="predicted"/>
<dbReference type="AlphaFoldDB" id="A0AAD2HVC7"/>
<organism evidence="9 10">
    <name type="scientific">Mycena citricolor</name>
    <dbReference type="NCBI Taxonomy" id="2018698"/>
    <lineage>
        <taxon>Eukaryota</taxon>
        <taxon>Fungi</taxon>
        <taxon>Dikarya</taxon>
        <taxon>Basidiomycota</taxon>
        <taxon>Agaricomycotina</taxon>
        <taxon>Agaricomycetes</taxon>
        <taxon>Agaricomycetidae</taxon>
        <taxon>Agaricales</taxon>
        <taxon>Marasmiineae</taxon>
        <taxon>Mycenaceae</taxon>
        <taxon>Mycena</taxon>
    </lineage>
</organism>
<evidence type="ECO:0000256" key="1">
    <source>
        <dbReference type="ARBA" id="ARBA00004123"/>
    </source>
</evidence>
<evidence type="ECO:0000256" key="6">
    <source>
        <dbReference type="SAM" id="MobiDB-lite"/>
    </source>
</evidence>
<evidence type="ECO:0000256" key="2">
    <source>
        <dbReference type="ARBA" id="ARBA00019062"/>
    </source>
</evidence>